<dbReference type="InterPro" id="IPR013078">
    <property type="entry name" value="His_Pase_superF_clade-1"/>
</dbReference>
<dbReference type="OrthoDB" id="9781415at2"/>
<name>A0A1L9B0L1_9BACT</name>
<organism evidence="1 2">
    <name type="scientific">Cystobacter ferrugineus</name>
    <dbReference type="NCBI Taxonomy" id="83449"/>
    <lineage>
        <taxon>Bacteria</taxon>
        <taxon>Pseudomonadati</taxon>
        <taxon>Myxococcota</taxon>
        <taxon>Myxococcia</taxon>
        <taxon>Myxococcales</taxon>
        <taxon>Cystobacterineae</taxon>
        <taxon>Archangiaceae</taxon>
        <taxon>Cystobacter</taxon>
    </lineage>
</organism>
<sequence>MGTKVHYISHPEVEVDPTRPVPRWRLSPRGIARMRAVAEEPALAPVRTIWASTETKAIEAAGLLAGALGLPVRVLPELGENDRSATGYLPPTEFERMADAFFARPDESVRGWESARSAQARIVSAVDAVLRDSPEGEVALVAHGGVGALLLAHLKGLPISRELDQPRQGCRYVFDRERRVLLSEGWEPLPEGRAT</sequence>
<dbReference type="EMBL" id="MPIN01000013">
    <property type="protein sequence ID" value="OJH35766.1"/>
    <property type="molecule type" value="Genomic_DNA"/>
</dbReference>
<comment type="caution">
    <text evidence="1">The sequence shown here is derived from an EMBL/GenBank/DDBJ whole genome shotgun (WGS) entry which is preliminary data.</text>
</comment>
<dbReference type="AlphaFoldDB" id="A0A1L9B0L1"/>
<dbReference type="Pfam" id="PF00300">
    <property type="entry name" value="His_Phos_1"/>
    <property type="match status" value="1"/>
</dbReference>
<dbReference type="STRING" id="83449.BON30_37590"/>
<dbReference type="InterPro" id="IPR029033">
    <property type="entry name" value="His_PPase_superfam"/>
</dbReference>
<dbReference type="SUPFAM" id="SSF53254">
    <property type="entry name" value="Phosphoglycerate mutase-like"/>
    <property type="match status" value="1"/>
</dbReference>
<dbReference type="Gene3D" id="3.40.50.1240">
    <property type="entry name" value="Phosphoglycerate mutase-like"/>
    <property type="match status" value="1"/>
</dbReference>
<reference evidence="1 2" key="2">
    <citation type="submission" date="2016-12" db="EMBL/GenBank/DDBJ databases">
        <title>Draft Genome Sequence of Cystobacter ferrugineus Strain Cbfe23.</title>
        <authorList>
            <person name="Akbar S."/>
            <person name="Dowd S.E."/>
            <person name="Stevens D.C."/>
        </authorList>
    </citation>
    <scope>NUCLEOTIDE SEQUENCE [LARGE SCALE GENOMIC DNA]</scope>
    <source>
        <strain evidence="1 2">Cbfe23</strain>
    </source>
</reference>
<accession>A0A1L9B0L1</accession>
<reference evidence="2" key="1">
    <citation type="submission" date="2016-11" db="EMBL/GenBank/DDBJ databases">
        <authorList>
            <person name="Shukria A."/>
            <person name="Stevens D.C."/>
        </authorList>
    </citation>
    <scope>NUCLEOTIDE SEQUENCE [LARGE SCALE GENOMIC DNA]</scope>
    <source>
        <strain evidence="2">Cbfe23</strain>
    </source>
</reference>
<gene>
    <name evidence="1" type="ORF">BON30_37590</name>
</gene>
<evidence type="ECO:0000313" key="2">
    <source>
        <dbReference type="Proteomes" id="UP000182229"/>
    </source>
</evidence>
<protein>
    <submittedName>
        <fullName evidence="1">Histidine phosphatase family protein</fullName>
    </submittedName>
</protein>
<proteinExistence type="predicted"/>
<keyword evidence="2" id="KW-1185">Reference proteome</keyword>
<dbReference type="Proteomes" id="UP000182229">
    <property type="component" value="Unassembled WGS sequence"/>
</dbReference>
<evidence type="ECO:0000313" key="1">
    <source>
        <dbReference type="EMBL" id="OJH35766.1"/>
    </source>
</evidence>
<dbReference type="RefSeq" id="WP_071903342.1">
    <property type="nucleotide sequence ID" value="NZ_MPIN01000013.1"/>
</dbReference>